<keyword evidence="10" id="KW-0378">Hydrolase</keyword>
<evidence type="ECO:0000256" key="17">
    <source>
        <dbReference type="ARBA" id="ARBA00041343"/>
    </source>
</evidence>
<dbReference type="InterPro" id="IPR017853">
    <property type="entry name" value="GH"/>
</dbReference>
<feature type="region of interest" description="Disordered" evidence="19">
    <location>
        <begin position="1"/>
        <end position="26"/>
    </location>
</feature>
<evidence type="ECO:0000256" key="15">
    <source>
        <dbReference type="ARBA" id="ARBA00023180"/>
    </source>
</evidence>
<dbReference type="Pfam" id="PF01055">
    <property type="entry name" value="Glyco_hydro_31_2nd"/>
    <property type="match status" value="3"/>
</dbReference>
<organism evidence="22 23">
    <name type="scientific">Pleurodeles waltl</name>
    <name type="common">Iberian ribbed newt</name>
    <dbReference type="NCBI Taxonomy" id="8319"/>
    <lineage>
        <taxon>Eukaryota</taxon>
        <taxon>Metazoa</taxon>
        <taxon>Chordata</taxon>
        <taxon>Craniata</taxon>
        <taxon>Vertebrata</taxon>
        <taxon>Euteleostomi</taxon>
        <taxon>Amphibia</taxon>
        <taxon>Batrachia</taxon>
        <taxon>Caudata</taxon>
        <taxon>Salamandroidea</taxon>
        <taxon>Salamandridae</taxon>
        <taxon>Pleurodelinae</taxon>
        <taxon>Pleurodeles</taxon>
    </lineage>
</organism>
<dbReference type="SUPFAM" id="SSF74650">
    <property type="entry name" value="Galactose mutarotase-like"/>
    <property type="match status" value="3"/>
</dbReference>
<evidence type="ECO:0000256" key="10">
    <source>
        <dbReference type="ARBA" id="ARBA00022801"/>
    </source>
</evidence>
<evidence type="ECO:0000313" key="23">
    <source>
        <dbReference type="Proteomes" id="UP001066276"/>
    </source>
</evidence>
<dbReference type="Pfam" id="PF21365">
    <property type="entry name" value="Glyco_hydro_31_3rd"/>
    <property type="match status" value="3"/>
</dbReference>
<evidence type="ECO:0000256" key="8">
    <source>
        <dbReference type="ARBA" id="ARBA00022729"/>
    </source>
</evidence>
<dbReference type="PANTHER" id="PTHR22762">
    <property type="entry name" value="ALPHA-GLUCOSIDASE"/>
    <property type="match status" value="1"/>
</dbReference>
<keyword evidence="15" id="KW-0325">Glycoprotein</keyword>
<comment type="similarity">
    <text evidence="4">Belongs to the glycosyl hydrolase 31 family.</text>
</comment>
<dbReference type="FunFam" id="2.60.40.1180:FF:000001">
    <property type="entry name" value="Maltase-glucoamylase, intestinal"/>
    <property type="match status" value="3"/>
</dbReference>
<dbReference type="InterPro" id="IPR044913">
    <property type="entry name" value="P_trefoil_dom_sf"/>
</dbReference>
<evidence type="ECO:0000256" key="18">
    <source>
        <dbReference type="PROSITE-ProRule" id="PRU00779"/>
    </source>
</evidence>
<evidence type="ECO:0000256" key="20">
    <source>
        <dbReference type="SAM" id="Phobius"/>
    </source>
</evidence>
<dbReference type="PANTHER" id="PTHR22762:SF133">
    <property type="entry name" value="P-TYPE DOMAIN-CONTAINING PROTEIN"/>
    <property type="match status" value="1"/>
</dbReference>
<evidence type="ECO:0000259" key="21">
    <source>
        <dbReference type="PROSITE" id="PS51448"/>
    </source>
</evidence>
<evidence type="ECO:0000256" key="6">
    <source>
        <dbReference type="ARBA" id="ARBA00022641"/>
    </source>
</evidence>
<comment type="caution">
    <text evidence="22">The sequence shown here is derived from an EMBL/GenBank/DDBJ whole genome shotgun (WGS) entry which is preliminary data.</text>
</comment>
<keyword evidence="12 20" id="KW-1133">Transmembrane helix</keyword>
<dbReference type="SUPFAM" id="SSF51445">
    <property type="entry name" value="(Trans)glycosidases"/>
    <property type="match status" value="3"/>
</dbReference>
<feature type="transmembrane region" description="Helical" evidence="20">
    <location>
        <begin position="43"/>
        <end position="66"/>
    </location>
</feature>
<evidence type="ECO:0000256" key="16">
    <source>
        <dbReference type="ARBA" id="ARBA00023295"/>
    </source>
</evidence>
<dbReference type="Gene3D" id="2.60.40.1760">
    <property type="entry name" value="glycosyl hydrolase (family 31)"/>
    <property type="match status" value="3"/>
</dbReference>
<comment type="caution">
    <text evidence="18">Lacks conserved residue(s) required for the propagation of feature annotation.</text>
</comment>
<dbReference type="InterPro" id="IPR013780">
    <property type="entry name" value="Glyco_hydro_b"/>
</dbReference>
<comment type="catalytic activity">
    <reaction evidence="1">
        <text>Hydrolysis of terminal, non-reducing (1-&gt;4)-linked alpha-D-glucose residues with release of alpha-D-glucose.</text>
        <dbReference type="EC" id="3.2.1.20"/>
    </reaction>
</comment>
<keyword evidence="13 20" id="KW-0472">Membrane</keyword>
<evidence type="ECO:0000256" key="2">
    <source>
        <dbReference type="ARBA" id="ARBA00004167"/>
    </source>
</evidence>
<dbReference type="InterPro" id="IPR000322">
    <property type="entry name" value="Glyco_hydro_31_TIM"/>
</dbReference>
<dbReference type="Pfam" id="PF00088">
    <property type="entry name" value="Trefoil"/>
    <property type="match status" value="3"/>
</dbReference>
<dbReference type="InterPro" id="IPR030459">
    <property type="entry name" value="Glyco_hydro_31_CS"/>
</dbReference>
<evidence type="ECO:0000256" key="14">
    <source>
        <dbReference type="ARBA" id="ARBA00023157"/>
    </source>
</evidence>
<dbReference type="Pfam" id="PF13802">
    <property type="entry name" value="Gal_mutarotas_2"/>
    <property type="match status" value="1"/>
</dbReference>
<dbReference type="PROSITE" id="PS51448">
    <property type="entry name" value="P_TREFOIL_2"/>
    <property type="match status" value="3"/>
</dbReference>
<evidence type="ECO:0000256" key="7">
    <source>
        <dbReference type="ARBA" id="ARBA00022692"/>
    </source>
</evidence>
<dbReference type="Gene3D" id="2.60.40.1180">
    <property type="entry name" value="Golgi alpha-mannosidase II"/>
    <property type="match status" value="6"/>
</dbReference>
<dbReference type="PROSITE" id="PS00025">
    <property type="entry name" value="P_TREFOIL_1"/>
    <property type="match status" value="1"/>
</dbReference>
<evidence type="ECO:0000256" key="4">
    <source>
        <dbReference type="ARBA" id="ARBA00007806"/>
    </source>
</evidence>
<dbReference type="InterPro" id="IPR017957">
    <property type="entry name" value="P_trefoil_CS"/>
</dbReference>
<evidence type="ECO:0000256" key="12">
    <source>
        <dbReference type="ARBA" id="ARBA00022989"/>
    </source>
</evidence>
<evidence type="ECO:0000256" key="5">
    <source>
        <dbReference type="ARBA" id="ARBA00012741"/>
    </source>
</evidence>
<feature type="domain" description="P-type" evidence="21">
    <location>
        <begin position="944"/>
        <end position="988"/>
    </location>
</feature>
<accession>A0AAV7LKE5</accession>
<dbReference type="FunFam" id="2.60.40.1180:FF:000005">
    <property type="entry name" value="Maltase-glucoamylase, intestinal"/>
    <property type="match status" value="3"/>
</dbReference>
<protein>
    <recommendedName>
        <fullName evidence="5">alpha-glucosidase</fullName>
        <ecNumber evidence="5">3.2.1.20</ecNumber>
    </recommendedName>
    <alternativeName>
        <fullName evidence="17">Maltase</fullName>
    </alternativeName>
</protein>
<dbReference type="EMBL" id="JANPWB010000015">
    <property type="protein sequence ID" value="KAJ1087935.1"/>
    <property type="molecule type" value="Genomic_DNA"/>
</dbReference>
<dbReference type="SMART" id="SM00018">
    <property type="entry name" value="PD"/>
    <property type="match status" value="3"/>
</dbReference>
<dbReference type="GO" id="GO:0012505">
    <property type="term" value="C:endomembrane system"/>
    <property type="evidence" value="ECO:0007669"/>
    <property type="project" value="UniProtKB-ARBA"/>
</dbReference>
<feature type="compositionally biased region" description="Basic and acidic residues" evidence="19">
    <location>
        <begin position="1"/>
        <end position="10"/>
    </location>
</feature>
<evidence type="ECO:0000256" key="3">
    <source>
        <dbReference type="ARBA" id="ARBA00004308"/>
    </source>
</evidence>
<name>A0AAV7LKE5_PLEWA</name>
<comment type="subcellular location">
    <subcellularLocation>
        <location evidence="3">Endomembrane system</location>
    </subcellularLocation>
    <subcellularLocation>
        <location evidence="2">Membrane</location>
        <topology evidence="2">Single-pass membrane protein</topology>
    </subcellularLocation>
</comment>
<dbReference type="Gene3D" id="4.10.110.10">
    <property type="entry name" value="Spasmolytic Protein, domain 1"/>
    <property type="match status" value="3"/>
</dbReference>
<evidence type="ECO:0000256" key="11">
    <source>
        <dbReference type="ARBA" id="ARBA00022968"/>
    </source>
</evidence>
<keyword evidence="23" id="KW-1185">Reference proteome</keyword>
<feature type="domain" description="P-type" evidence="21">
    <location>
        <begin position="81"/>
        <end position="127"/>
    </location>
</feature>
<keyword evidence="7 20" id="KW-0812">Transmembrane</keyword>
<dbReference type="Gene3D" id="3.20.20.80">
    <property type="entry name" value="Glycosidases"/>
    <property type="match status" value="3"/>
</dbReference>
<dbReference type="InterPro" id="IPR011013">
    <property type="entry name" value="Gal_mutarotase_sf_dom"/>
</dbReference>
<dbReference type="CDD" id="cd06602">
    <property type="entry name" value="GH31_MGAM_SI_GAA"/>
    <property type="match status" value="3"/>
</dbReference>
<dbReference type="FunFam" id="2.60.40.1760:FF:000001">
    <property type="entry name" value="Maltase-glucoamylase, intestinal"/>
    <property type="match status" value="3"/>
</dbReference>
<dbReference type="InterPro" id="IPR025887">
    <property type="entry name" value="Glyco_hydro_31_N_dom"/>
</dbReference>
<evidence type="ECO:0000256" key="19">
    <source>
        <dbReference type="SAM" id="MobiDB-lite"/>
    </source>
</evidence>
<dbReference type="CDD" id="cd14752">
    <property type="entry name" value="GH31_N"/>
    <property type="match status" value="3"/>
</dbReference>
<dbReference type="FunFam" id="3.20.20.80:FF:000016">
    <property type="entry name" value="Maltase-glucoamylase, intestinal"/>
    <property type="match status" value="3"/>
</dbReference>
<dbReference type="Proteomes" id="UP001066276">
    <property type="component" value="Chromosome 11"/>
</dbReference>
<keyword evidence="9" id="KW-0677">Repeat</keyword>
<keyword evidence="11" id="KW-0735">Signal-anchor</keyword>
<dbReference type="GO" id="GO:0004558">
    <property type="term" value="F:alpha-1,4-glucosidase activity"/>
    <property type="evidence" value="ECO:0007669"/>
    <property type="project" value="TreeGrafter"/>
</dbReference>
<keyword evidence="8" id="KW-0732">Signal</keyword>
<dbReference type="EC" id="3.2.1.20" evidence="5"/>
<keyword evidence="14" id="KW-1015">Disulfide bond</keyword>
<dbReference type="CDD" id="cd00111">
    <property type="entry name" value="Trefoil"/>
    <property type="match status" value="3"/>
</dbReference>
<keyword evidence="6" id="KW-0765">Sulfation</keyword>
<evidence type="ECO:0000256" key="1">
    <source>
        <dbReference type="ARBA" id="ARBA00001657"/>
    </source>
</evidence>
<dbReference type="GO" id="GO:0005975">
    <property type="term" value="P:carbohydrate metabolic process"/>
    <property type="evidence" value="ECO:0007669"/>
    <property type="project" value="InterPro"/>
</dbReference>
<evidence type="ECO:0000313" key="22">
    <source>
        <dbReference type="EMBL" id="KAJ1087935.1"/>
    </source>
</evidence>
<evidence type="ECO:0000256" key="9">
    <source>
        <dbReference type="ARBA" id="ARBA00022737"/>
    </source>
</evidence>
<dbReference type="InterPro" id="IPR030458">
    <property type="entry name" value="Glyco_hydro_31_AS"/>
</dbReference>
<feature type="domain" description="P-type" evidence="21">
    <location>
        <begin position="1831"/>
        <end position="1880"/>
    </location>
</feature>
<reference evidence="22" key="1">
    <citation type="journal article" date="2022" name="bioRxiv">
        <title>Sequencing and chromosome-scale assembly of the giantPleurodeles waltlgenome.</title>
        <authorList>
            <person name="Brown T."/>
            <person name="Elewa A."/>
            <person name="Iarovenko S."/>
            <person name="Subramanian E."/>
            <person name="Araus A.J."/>
            <person name="Petzold A."/>
            <person name="Susuki M."/>
            <person name="Suzuki K.-i.T."/>
            <person name="Hayashi T."/>
            <person name="Toyoda A."/>
            <person name="Oliveira C."/>
            <person name="Osipova E."/>
            <person name="Leigh N.D."/>
            <person name="Simon A."/>
            <person name="Yun M.H."/>
        </authorList>
    </citation>
    <scope>NUCLEOTIDE SEQUENCE</scope>
    <source>
        <strain evidence="22">20211129_DDA</strain>
        <tissue evidence="22">Liver</tissue>
    </source>
</reference>
<dbReference type="SUPFAM" id="SSF51011">
    <property type="entry name" value="Glycosyl hydrolase domain"/>
    <property type="match status" value="3"/>
</dbReference>
<dbReference type="PROSITE" id="PS00129">
    <property type="entry name" value="GLYCOSYL_HYDROL_F31_1"/>
    <property type="match status" value="3"/>
</dbReference>
<keyword evidence="16" id="KW-0326">Glycosidase</keyword>
<gene>
    <name evidence="22" type="ORF">NDU88_001094</name>
</gene>
<dbReference type="GO" id="GO:0030246">
    <property type="term" value="F:carbohydrate binding"/>
    <property type="evidence" value="ECO:0007669"/>
    <property type="project" value="InterPro"/>
</dbReference>
<proteinExistence type="inferred from homology"/>
<dbReference type="PROSITE" id="PS00707">
    <property type="entry name" value="GLYCOSYL_HYDROL_F31_2"/>
    <property type="match status" value="3"/>
</dbReference>
<dbReference type="GO" id="GO:0005737">
    <property type="term" value="C:cytoplasm"/>
    <property type="evidence" value="ECO:0007669"/>
    <property type="project" value="UniProtKB-ARBA"/>
</dbReference>
<dbReference type="InterPro" id="IPR000519">
    <property type="entry name" value="P_trefoil_dom"/>
</dbReference>
<evidence type="ECO:0000256" key="13">
    <source>
        <dbReference type="ARBA" id="ARBA00023136"/>
    </source>
</evidence>
<sequence length="2734" mass="311618">MVRMAVPDRQKPRRPPQGAVSVSRGKRQEAVTKMGKKRKFSGLEIALIVMFIIVVIVAIVLVVLLATGEPGTKTDTVVFNPQCPVLDIAHRIDCIPDQMGTQDLCEKRGCCWGPFNETYAPWCFYPTNHGYEVIGGQRKTKLGFEASLQRLSAPTVFGDDIDTILFTAEMQTQKRFHFKITDPNKKRFEVPHNHVKPFEGSEASNTDYAVQLTEKPFAIKVIRKSNARVLFDTSIGPLQYAHQYLQLSIKLPSNYIYGLGEHVHKKYLHDLNWKTWSIFTRDWFPNGDGYNLYGAQTFFMCLEDKDGSAFGVFLMNSNAMDVTLQPAPAITYKTIGGILDFYIMVGNTPEEVVAEYLELVGKPAMPAYWSLGFHLSRWGYKSLNEVKDVVQRNRDIGLPCDVQFTDIDYMEGRKDFTIDQVNFAGLGEFATDLHTHGQRHIIILDPAISTQPLINGPYEAYDTGNARGVWINESDGKTPLIGEVWPGETVFPDYTNPECTRWWVDECVKFHKKVQYDGIWIDMNEVSNFIKGSKSGCAMNKLNYPPFTPHIMDRVMYSKTVCMDAKQMWGDHYDVHSLYGHAMILSTEEAIKEVFPGNRSLIFSRSTFAGSGKYSGHWLGDNAANWNDIKWAITGMLEFGLFGMPYIGADICGFFDNTTEDLCRRWMQVGAFYPFSRNHNAEGYIAQDPAVFGPDSLLVNSSKHYLNIRYTLLPYLYTLFYNAHTKGDTVVRPLLHEFYADEATWALDEQFLWGPGLLITPVLNPDTTVVEAYVPDALWYDYETGGRLMFRKERVQIPIPKDKLGLHLRGGHIYPIQQPASTTFHSRKNPMGLIIALDENLSAKGELYWDDGESRNAMETENYIFGEFTVAQSRLNITYRRAGYMDPNMLKIEEIRILGVKQNITDITVKHGENVQPSSPTFDYDPAQMSVIIKGLQLDLGKAYTVEWNKLLQRFDCYPEGNTSQADCEARKCLWSPAKDAPSCYYPDNHGYSVANIVETATGLTADIQNPTGFLFHYESRSTPITALRLSMTYHENNMLQFKIYDPNNKRYEVPIQLNTPSTPSGSEASRLYDVVIKNDPFGIQIKRRSTGVIIWDSQVPGFTFSDMFIQIATRLPSSYVYGFGETEHKTFRHDLNWQTWGMFSKDQAPAYKANIYGVQPFFMCVENEGYAHGVLLLNSNAMDVTLQPTPALTYRTIGGILDFYMVLGPSPEDVVKEYTSLVGRPVMPAYWSLGFQLCRYGYKNDTEVLELYQEMKAANIPYDVQYTDIDYMERQLDFTLSSHFQGLPKLVEHLHSEGMRFIIILDPAISGNETKPYPAFERGVKEDVFIKWPNSNEIIWGKVWPDYPNVVVNESLTWEEQIQVYRSYAAFPDYFRDRTIKWWEREIHEFYHNQSIHFDGLWIDMNEPVSFVDGSVDGCRDQNLNSPPYMPYLDPRNKSLSHKTLCMESQQEMSDGTMRRHYDVHSLYGWSEAKPTYDALLKTTGKRGIVITRSTYPTIGKWAGHWLGDNYAEWNQVDKSIIGMLEFSLFGISYTGADICGFTGATTYELCSRWTQLGAFYPYSRNHNGKGYPRQDPASFNETFQEMARNILNVRYSLLPFLYTLMFEAHSTGSTVVRPLLHEFVSDKNTWDVYRQFLWGPALLISPVLEEEVSEVHAYIPDTLWYDYYTGKNLGVKGKWQTLPAPWDYINLHVRGGYIIPQQKHALNTNHSRSNPMSLLIALDENGSAKGQLFWDDGESIDTYEAGIYTLATFAVSQNRLTITYATLGYTDPNNLKFEDIKVFGASQPITNVIVKKGDSVESPPPIIDYDPYNQVAHIKGLKLDLGVPYTIEWSVALDAERFDCYPEENANQANCEARNCIWKPATATSKAPYCYYDSSHGYSVSKIQNTASGLTADLQNTPGNVPRYGTVSPPIQTLRLAITYHDDNMLQFKIYDPNNKRYEVPVPLNAPSNPSSSAARLYDVTIVDKPFGIQIRRKSTGRVIWDSQLPGFTFSDMFIQISTRLPSQYIYGFGENEHRTFRQDLNWNTWGMFSKDQPPGYKLNSYGVHPFYMGLESDRNAHGVLLLNSNAMDVTFQPTPALTYRTIGGILDFYVVMGPTPELVVQEYTKLIGRPVMPAYWALGFQLCRYGYKNDSEIAQLYEDMRAAKIPYDVQYADIDYMVRQMDFTLSPLFSGLPALVNKIKSDGMRFIILLDPAIAGNETEPYDAFTRGVQEDVFIKWAEGSGIVWGKVWPDFPNVTVNESVPWDEQAWLYRAHAAFPDFFLKRTADWWHREIKEFHENPKNSSRSIKFDGLWIDMNEPASFISGSVIGCPDKTLNKPPYMPYLESRGIGLSHKTICMESQQKMDDGTLLRHYDVHSLYGWSQTKPTYDSLLNITNERGIIVTRSSFPSSGKWSGHWLGDNTAAWDQMDKSIIGMMEFSLFGISYTGADICGFFQDTTRELCARWTQLGAFYPYSRNHNGKGSRRQDPVSWDADFATMARNVLNTRYKLLPYLYTLMFEAHTEGSTVVRPLLHEFVEEVETWDVYKQFLWGPALLISPVLDIGANSVNAYLPNARWYDFYSGTPVAERGQWKSLNAPWDHINVHVREGYIIPWQNPAQNTQYSRKNHVGFIVALDHAGFAHGKLYWDDGVTIDAYENGLYSLLTFNTSQNTLNTYVVHNKDVITTQSPLLLGYIDIWGLEAGSVKNVTVNYDGQIQSANFISANTVLNINMTSIVANMNKPIEVTWAT</sequence>
<dbReference type="InterPro" id="IPR048395">
    <property type="entry name" value="Glyco_hydro_31_C"/>
</dbReference>
<dbReference type="GO" id="GO:0016324">
    <property type="term" value="C:apical plasma membrane"/>
    <property type="evidence" value="ECO:0007669"/>
    <property type="project" value="UniProtKB-SubCell"/>
</dbReference>